<gene>
    <name evidence="9" type="ORF">GCM10010977_08490</name>
</gene>
<evidence type="ECO:0000256" key="2">
    <source>
        <dbReference type="ARBA" id="ARBA00008114"/>
    </source>
</evidence>
<evidence type="ECO:0000256" key="3">
    <source>
        <dbReference type="ARBA" id="ARBA00022448"/>
    </source>
</evidence>
<dbReference type="InterPro" id="IPR027469">
    <property type="entry name" value="Cation_efflux_TMD_sf"/>
</dbReference>
<keyword evidence="10" id="KW-1185">Reference proteome</keyword>
<evidence type="ECO:0000313" key="10">
    <source>
        <dbReference type="Proteomes" id="UP000642509"/>
    </source>
</evidence>
<keyword evidence="4 7" id="KW-0812">Transmembrane</keyword>
<feature type="transmembrane region" description="Helical" evidence="7">
    <location>
        <begin position="51"/>
        <end position="71"/>
    </location>
</feature>
<feature type="transmembrane region" description="Helical" evidence="7">
    <location>
        <begin position="134"/>
        <end position="154"/>
    </location>
</feature>
<evidence type="ECO:0000256" key="1">
    <source>
        <dbReference type="ARBA" id="ARBA00004141"/>
    </source>
</evidence>
<dbReference type="InterPro" id="IPR058533">
    <property type="entry name" value="Cation_efflux_TM"/>
</dbReference>
<feature type="transmembrane region" description="Helical" evidence="7">
    <location>
        <begin position="181"/>
        <end position="201"/>
    </location>
</feature>
<feature type="transmembrane region" description="Helical" evidence="7">
    <location>
        <begin position="27"/>
        <end position="45"/>
    </location>
</feature>
<dbReference type="SUPFAM" id="SSF161111">
    <property type="entry name" value="Cation efflux protein transmembrane domain-like"/>
    <property type="match status" value="1"/>
</dbReference>
<evidence type="ECO:0000256" key="7">
    <source>
        <dbReference type="SAM" id="Phobius"/>
    </source>
</evidence>
<keyword evidence="3" id="KW-0813">Transport</keyword>
<evidence type="ECO:0000256" key="6">
    <source>
        <dbReference type="ARBA" id="ARBA00023136"/>
    </source>
</evidence>
<dbReference type="EMBL" id="BMLQ01000002">
    <property type="protein sequence ID" value="GGO42508.1"/>
    <property type="molecule type" value="Genomic_DNA"/>
</dbReference>
<comment type="caution">
    <text evidence="9">The sequence shown here is derived from an EMBL/GenBank/DDBJ whole genome shotgun (WGS) entry which is preliminary data.</text>
</comment>
<dbReference type="PANTHER" id="PTHR43840:SF15">
    <property type="entry name" value="MITOCHONDRIAL METAL TRANSPORTER 1-RELATED"/>
    <property type="match status" value="1"/>
</dbReference>
<dbReference type="InterPro" id="IPR050291">
    <property type="entry name" value="CDF_Transporter"/>
</dbReference>
<comment type="subcellular location">
    <subcellularLocation>
        <location evidence="1">Membrane</location>
        <topology evidence="1">Multi-pass membrane protein</topology>
    </subcellularLocation>
</comment>
<accession>A0ABQ2LS63</accession>
<reference evidence="10" key="1">
    <citation type="journal article" date="2019" name="Int. J. Syst. Evol. Microbiol.">
        <title>The Global Catalogue of Microorganisms (GCM) 10K type strain sequencing project: providing services to taxonomists for standard genome sequencing and annotation.</title>
        <authorList>
            <consortium name="The Broad Institute Genomics Platform"/>
            <consortium name="The Broad Institute Genome Sequencing Center for Infectious Disease"/>
            <person name="Wu L."/>
            <person name="Ma J."/>
        </authorList>
    </citation>
    <scope>NUCLEOTIDE SEQUENCE [LARGE SCALE GENOMIC DNA]</scope>
    <source>
        <strain evidence="10">CGMCC 1.7064</strain>
    </source>
</reference>
<dbReference type="Pfam" id="PF01545">
    <property type="entry name" value="Cation_efflux"/>
    <property type="match status" value="1"/>
</dbReference>
<evidence type="ECO:0000313" key="9">
    <source>
        <dbReference type="EMBL" id="GGO42508.1"/>
    </source>
</evidence>
<evidence type="ECO:0000256" key="5">
    <source>
        <dbReference type="ARBA" id="ARBA00022989"/>
    </source>
</evidence>
<dbReference type="RefSeq" id="WP_188804535.1">
    <property type="nucleotide sequence ID" value="NZ_BAAAOU010000001.1"/>
</dbReference>
<dbReference type="Proteomes" id="UP000642509">
    <property type="component" value="Unassembled WGS sequence"/>
</dbReference>
<feature type="transmembrane region" description="Helical" evidence="7">
    <location>
        <begin position="92"/>
        <end position="114"/>
    </location>
</feature>
<evidence type="ECO:0000256" key="4">
    <source>
        <dbReference type="ARBA" id="ARBA00022692"/>
    </source>
</evidence>
<keyword evidence="6 7" id="KW-0472">Membrane</keyword>
<dbReference type="Gene3D" id="1.20.1510.10">
    <property type="entry name" value="Cation efflux protein transmembrane domain"/>
    <property type="match status" value="1"/>
</dbReference>
<sequence>MTTAAAAQEDMPDDVARALKRARTLEWVTLGYLLVDVALVLLVSGNSQAMQAAWVQDLLEMVPPLAFLVTVRMVAKRPTRKHPYGFHQSFDLAYLFAALALLGFGGLLLVQSALSLIQAEHPSVGTVAVLGETVWLGWFMIAVLAAGLVPPLVLGRMKMKLAPKLHNKMLYADAQMNKADWLSSAAAILGVGGIGMGWWWADSVAAIVISLDIIQDGVKNLRGALSSLTDAVPNDLKGKDRHPLLGEVEDHLVALPWVKEVGVRMREQGQVFHVEAFVVPDSIDDATVDRLIDARHACLDLDWKIHDVVIVPTEQLPEPLRPDPADSA</sequence>
<protein>
    <submittedName>
        <fullName evidence="9">Cobalt transporter</fullName>
    </submittedName>
</protein>
<organism evidence="9 10">
    <name type="scientific">Citricoccus zhacaiensis</name>
    <dbReference type="NCBI Taxonomy" id="489142"/>
    <lineage>
        <taxon>Bacteria</taxon>
        <taxon>Bacillati</taxon>
        <taxon>Actinomycetota</taxon>
        <taxon>Actinomycetes</taxon>
        <taxon>Micrococcales</taxon>
        <taxon>Micrococcaceae</taxon>
        <taxon>Citricoccus</taxon>
    </lineage>
</organism>
<proteinExistence type="inferred from homology"/>
<keyword evidence="5 7" id="KW-1133">Transmembrane helix</keyword>
<dbReference type="InterPro" id="IPR002524">
    <property type="entry name" value="Cation_efflux"/>
</dbReference>
<dbReference type="PANTHER" id="PTHR43840">
    <property type="entry name" value="MITOCHONDRIAL METAL TRANSPORTER 1-RELATED"/>
    <property type="match status" value="1"/>
</dbReference>
<evidence type="ECO:0000259" key="8">
    <source>
        <dbReference type="Pfam" id="PF01545"/>
    </source>
</evidence>
<dbReference type="NCBIfam" id="TIGR01297">
    <property type="entry name" value="CDF"/>
    <property type="match status" value="1"/>
</dbReference>
<feature type="domain" description="Cation efflux protein transmembrane" evidence="8">
    <location>
        <begin position="28"/>
        <end position="228"/>
    </location>
</feature>
<comment type="similarity">
    <text evidence="2">Belongs to the cation diffusion facilitator (CDF) transporter (TC 2.A.4) family.</text>
</comment>
<name>A0ABQ2LS63_9MICC</name>